<evidence type="ECO:0000313" key="2">
    <source>
        <dbReference type="EMBL" id="TFL06902.1"/>
    </source>
</evidence>
<feature type="compositionally biased region" description="Polar residues" evidence="1">
    <location>
        <begin position="42"/>
        <end position="51"/>
    </location>
</feature>
<proteinExistence type="predicted"/>
<organism evidence="2 3">
    <name type="scientific">Pterulicium gracile</name>
    <dbReference type="NCBI Taxonomy" id="1884261"/>
    <lineage>
        <taxon>Eukaryota</taxon>
        <taxon>Fungi</taxon>
        <taxon>Dikarya</taxon>
        <taxon>Basidiomycota</taxon>
        <taxon>Agaricomycotina</taxon>
        <taxon>Agaricomycetes</taxon>
        <taxon>Agaricomycetidae</taxon>
        <taxon>Agaricales</taxon>
        <taxon>Pleurotineae</taxon>
        <taxon>Pterulaceae</taxon>
        <taxon>Pterulicium</taxon>
    </lineage>
</organism>
<evidence type="ECO:0000313" key="3">
    <source>
        <dbReference type="Proteomes" id="UP000305067"/>
    </source>
</evidence>
<dbReference type="GO" id="GO:0005634">
    <property type="term" value="C:nucleus"/>
    <property type="evidence" value="ECO:0007669"/>
    <property type="project" value="TreeGrafter"/>
</dbReference>
<dbReference type="EMBL" id="ML178814">
    <property type="protein sequence ID" value="TFL06902.1"/>
    <property type="molecule type" value="Genomic_DNA"/>
</dbReference>
<sequence length="298" mass="32967">MPGDDLADDFVQDDDVLIEDNDEDVAEDALFSADEEERRSSHSGTSQPTQTDDAAALDKKRKRREKDKQRRQKRAKLAESKDPAPLLESFPAQSSQMLEDYLAAAQAKAFPKMSPIELMDVRIPATSIADTTSWTGQRTLDQLSNFILEVLPSLRKRLEQRSKTNAAPTLLFLTSAALRVADVTRVLKSSQLQGDKGGEVAKLFAKHIKISEQVTYLKRTKVGAAAGTPGRVGKLLCETDALSTSALSHIILDVSYKDPKNRSLLDIPETREEVFKLVLGCEKVMQAIKKGQVQLVLF</sequence>
<dbReference type="InterPro" id="IPR032704">
    <property type="entry name" value="Cms1"/>
</dbReference>
<dbReference type="PANTHER" id="PTHR24030">
    <property type="entry name" value="PROTEIN CMSS1"/>
    <property type="match status" value="1"/>
</dbReference>
<name>A0A5C3QYB6_9AGAR</name>
<dbReference type="STRING" id="1884261.A0A5C3QYB6"/>
<gene>
    <name evidence="2" type="ORF">BDV98DRAFT_2612</name>
</gene>
<dbReference type="PANTHER" id="PTHR24030:SF0">
    <property type="entry name" value="PROTEIN CMSS1"/>
    <property type="match status" value="1"/>
</dbReference>
<dbReference type="Proteomes" id="UP000305067">
    <property type="component" value="Unassembled WGS sequence"/>
</dbReference>
<dbReference type="AlphaFoldDB" id="A0A5C3QYB6"/>
<keyword evidence="3" id="KW-1185">Reference proteome</keyword>
<protein>
    <submittedName>
        <fullName evidence="2">U3-containing 90S pre-ribosomal complex subunit-domain containing protein</fullName>
    </submittedName>
</protein>
<feature type="region of interest" description="Disordered" evidence="1">
    <location>
        <begin position="1"/>
        <end position="87"/>
    </location>
</feature>
<accession>A0A5C3QYB6</accession>
<dbReference type="GO" id="GO:0030686">
    <property type="term" value="C:90S preribosome"/>
    <property type="evidence" value="ECO:0007669"/>
    <property type="project" value="TreeGrafter"/>
</dbReference>
<feature type="compositionally biased region" description="Acidic residues" evidence="1">
    <location>
        <begin position="1"/>
        <end position="27"/>
    </location>
</feature>
<dbReference type="OrthoDB" id="1929311at2759"/>
<reference evidence="2 3" key="1">
    <citation type="journal article" date="2019" name="Nat. Ecol. Evol.">
        <title>Megaphylogeny resolves global patterns of mushroom evolution.</title>
        <authorList>
            <person name="Varga T."/>
            <person name="Krizsan K."/>
            <person name="Foldi C."/>
            <person name="Dima B."/>
            <person name="Sanchez-Garcia M."/>
            <person name="Sanchez-Ramirez S."/>
            <person name="Szollosi G.J."/>
            <person name="Szarkandi J.G."/>
            <person name="Papp V."/>
            <person name="Albert L."/>
            <person name="Andreopoulos W."/>
            <person name="Angelini C."/>
            <person name="Antonin V."/>
            <person name="Barry K.W."/>
            <person name="Bougher N.L."/>
            <person name="Buchanan P."/>
            <person name="Buyck B."/>
            <person name="Bense V."/>
            <person name="Catcheside P."/>
            <person name="Chovatia M."/>
            <person name="Cooper J."/>
            <person name="Damon W."/>
            <person name="Desjardin D."/>
            <person name="Finy P."/>
            <person name="Geml J."/>
            <person name="Haridas S."/>
            <person name="Hughes K."/>
            <person name="Justo A."/>
            <person name="Karasinski D."/>
            <person name="Kautmanova I."/>
            <person name="Kiss B."/>
            <person name="Kocsube S."/>
            <person name="Kotiranta H."/>
            <person name="LaButti K.M."/>
            <person name="Lechner B.E."/>
            <person name="Liimatainen K."/>
            <person name="Lipzen A."/>
            <person name="Lukacs Z."/>
            <person name="Mihaltcheva S."/>
            <person name="Morgado L.N."/>
            <person name="Niskanen T."/>
            <person name="Noordeloos M.E."/>
            <person name="Ohm R.A."/>
            <person name="Ortiz-Santana B."/>
            <person name="Ovrebo C."/>
            <person name="Racz N."/>
            <person name="Riley R."/>
            <person name="Savchenko A."/>
            <person name="Shiryaev A."/>
            <person name="Soop K."/>
            <person name="Spirin V."/>
            <person name="Szebenyi C."/>
            <person name="Tomsovsky M."/>
            <person name="Tulloss R.E."/>
            <person name="Uehling J."/>
            <person name="Grigoriev I.V."/>
            <person name="Vagvolgyi C."/>
            <person name="Papp T."/>
            <person name="Martin F.M."/>
            <person name="Miettinen O."/>
            <person name="Hibbett D.S."/>
            <person name="Nagy L.G."/>
        </authorList>
    </citation>
    <scope>NUCLEOTIDE SEQUENCE [LARGE SCALE GENOMIC DNA]</scope>
    <source>
        <strain evidence="2 3">CBS 309.79</strain>
    </source>
</reference>
<feature type="compositionally biased region" description="Basic residues" evidence="1">
    <location>
        <begin position="59"/>
        <end position="75"/>
    </location>
</feature>
<evidence type="ECO:0000256" key="1">
    <source>
        <dbReference type="SAM" id="MobiDB-lite"/>
    </source>
</evidence>
<dbReference type="Pfam" id="PF14617">
    <property type="entry name" value="CMS1"/>
    <property type="match status" value="1"/>
</dbReference>